<comment type="similarity">
    <text evidence="1 5">Belongs to the peptidase S41A family.</text>
</comment>
<gene>
    <name evidence="7" type="ORF">B1R32_11940</name>
</gene>
<comment type="caution">
    <text evidence="7">The sequence shown here is derived from an EMBL/GenBank/DDBJ whole genome shotgun (WGS) entry which is preliminary data.</text>
</comment>
<dbReference type="PANTHER" id="PTHR32060">
    <property type="entry name" value="TAIL-SPECIFIC PROTEASE"/>
    <property type="match status" value="1"/>
</dbReference>
<evidence type="ECO:0000256" key="4">
    <source>
        <dbReference type="ARBA" id="ARBA00022825"/>
    </source>
</evidence>
<proteinExistence type="inferred from homology"/>
<keyword evidence="4 5" id="KW-0720">Serine protease</keyword>
<dbReference type="InParanoid" id="A0A2S8SQ24"/>
<dbReference type="GO" id="GO:0030288">
    <property type="term" value="C:outer membrane-bounded periplasmic space"/>
    <property type="evidence" value="ECO:0007669"/>
    <property type="project" value="TreeGrafter"/>
</dbReference>
<dbReference type="InterPro" id="IPR041489">
    <property type="entry name" value="PDZ_6"/>
</dbReference>
<dbReference type="InterPro" id="IPR029045">
    <property type="entry name" value="ClpP/crotonase-like_dom_sf"/>
</dbReference>
<dbReference type="InterPro" id="IPR005151">
    <property type="entry name" value="Tail-specific_protease"/>
</dbReference>
<evidence type="ECO:0000256" key="3">
    <source>
        <dbReference type="ARBA" id="ARBA00022801"/>
    </source>
</evidence>
<dbReference type="PANTHER" id="PTHR32060:SF30">
    <property type="entry name" value="CARBOXY-TERMINAL PROCESSING PROTEASE CTPA"/>
    <property type="match status" value="1"/>
</dbReference>
<dbReference type="AlphaFoldDB" id="A0A2S8SQ24"/>
<feature type="domain" description="PDZ" evidence="6">
    <location>
        <begin position="126"/>
        <end position="207"/>
    </location>
</feature>
<dbReference type="InterPro" id="IPR004447">
    <property type="entry name" value="Peptidase_S41A"/>
</dbReference>
<dbReference type="FunCoup" id="A0A2S8SQ24">
    <property type="interactions" value="382"/>
</dbReference>
<keyword evidence="8" id="KW-1185">Reference proteome</keyword>
<name>A0A2S8SQ24_9BACT</name>
<dbReference type="CDD" id="cd06782">
    <property type="entry name" value="cpPDZ_CPP-like"/>
    <property type="match status" value="1"/>
</dbReference>
<dbReference type="NCBIfam" id="TIGR00225">
    <property type="entry name" value="prc"/>
    <property type="match status" value="1"/>
</dbReference>
<dbReference type="Proteomes" id="UP000237684">
    <property type="component" value="Unassembled WGS sequence"/>
</dbReference>
<dbReference type="EMBL" id="NIGF01000019">
    <property type="protein sequence ID" value="PQV62900.1"/>
    <property type="molecule type" value="Genomic_DNA"/>
</dbReference>
<protein>
    <submittedName>
        <fullName evidence="7">Carboxyl-terminal processing protease</fullName>
    </submittedName>
</protein>
<dbReference type="GO" id="GO:0007165">
    <property type="term" value="P:signal transduction"/>
    <property type="evidence" value="ECO:0007669"/>
    <property type="project" value="TreeGrafter"/>
</dbReference>
<dbReference type="RefSeq" id="WP_106380991.1">
    <property type="nucleotide sequence ID" value="NZ_NIGF01000019.1"/>
</dbReference>
<keyword evidence="2 5" id="KW-0645">Protease</keyword>
<accession>A0A2S8SQ24</accession>
<evidence type="ECO:0000259" key="6">
    <source>
        <dbReference type="PROSITE" id="PS50106"/>
    </source>
</evidence>
<reference evidence="7 8" key="1">
    <citation type="journal article" date="2018" name="Syst. Appl. Microbiol.">
        <title>Abditibacterium utsteinense sp. nov., the first cultivated member of candidate phylum FBP, isolated from ice-free Antarctic soil samples.</title>
        <authorList>
            <person name="Tahon G."/>
            <person name="Tytgat B."/>
            <person name="Lebbe L."/>
            <person name="Carlier A."/>
            <person name="Willems A."/>
        </authorList>
    </citation>
    <scope>NUCLEOTIDE SEQUENCE [LARGE SCALE GENOMIC DNA]</scope>
    <source>
        <strain evidence="7 8">LMG 29911</strain>
    </source>
</reference>
<dbReference type="InterPro" id="IPR036034">
    <property type="entry name" value="PDZ_sf"/>
</dbReference>
<sequence length="471" mass="50944">MKISSRGANIAVLGLAVGAAFGAGYGARANQYPDNWRWPESSSPIAPLTRTADGNVMVQPVAAQKGTRAYKPDLKPYETLDEVRRAIKDNFVKTKVDDTEITYGAIRGMLRSLGDRFTRFLTPEDYNEFLTSNKGEFVGIGARIDVKDDYAGSPQAKPWGGSRPYIVDPIQGGPAEKAGLKRGDIILAIDGKSTLDLSQDATVAYIRGERGRAVKLKIERKLNSPKNPRDTKYNVFDIDLNRDTIEMHPVDLKWLPGDIAWLKLDEFNEKTDVEVGQALKKVVAGNDGKAAKGLIFDMRDNPGGLLNAAVDVGSRFIQSGPIVITHERNGQERLYKAEPDHFMNLKIPVTVLVDRYSASAAEIVTGALKDTGKATVIGEQSFGKASVQVLVDLKNGGALVITTAKYLTPSKFDLSEKGIAPDIAVQSSPEDEKTGRGAVLQRAVDFINGKKESATGAVTAKAIPESAPSEN</sequence>
<dbReference type="Gene3D" id="3.90.226.10">
    <property type="entry name" value="2-enoyl-CoA Hydratase, Chain A, domain 1"/>
    <property type="match status" value="1"/>
</dbReference>
<evidence type="ECO:0000256" key="2">
    <source>
        <dbReference type="ARBA" id="ARBA00022670"/>
    </source>
</evidence>
<dbReference type="Gene3D" id="3.30.750.44">
    <property type="match status" value="1"/>
</dbReference>
<dbReference type="SUPFAM" id="SSF50156">
    <property type="entry name" value="PDZ domain-like"/>
    <property type="match status" value="1"/>
</dbReference>
<dbReference type="GO" id="GO:0006508">
    <property type="term" value="P:proteolysis"/>
    <property type="evidence" value="ECO:0007669"/>
    <property type="project" value="UniProtKB-KW"/>
</dbReference>
<dbReference type="SMART" id="SM00228">
    <property type="entry name" value="PDZ"/>
    <property type="match status" value="1"/>
</dbReference>
<dbReference type="SUPFAM" id="SSF52096">
    <property type="entry name" value="ClpP/crotonase"/>
    <property type="match status" value="1"/>
</dbReference>
<dbReference type="PROSITE" id="PS50106">
    <property type="entry name" value="PDZ"/>
    <property type="match status" value="1"/>
</dbReference>
<dbReference type="SMART" id="SM00245">
    <property type="entry name" value="TSPc"/>
    <property type="match status" value="1"/>
</dbReference>
<keyword evidence="3 5" id="KW-0378">Hydrolase</keyword>
<dbReference type="CDD" id="cd07560">
    <property type="entry name" value="Peptidase_S41_CPP"/>
    <property type="match status" value="1"/>
</dbReference>
<dbReference type="Pfam" id="PF03572">
    <property type="entry name" value="Peptidase_S41"/>
    <property type="match status" value="1"/>
</dbReference>
<evidence type="ECO:0000313" key="7">
    <source>
        <dbReference type="EMBL" id="PQV62900.1"/>
    </source>
</evidence>
<dbReference type="GO" id="GO:0004175">
    <property type="term" value="F:endopeptidase activity"/>
    <property type="evidence" value="ECO:0007669"/>
    <property type="project" value="TreeGrafter"/>
</dbReference>
<dbReference type="Gene3D" id="2.30.42.10">
    <property type="match status" value="1"/>
</dbReference>
<dbReference type="Pfam" id="PF17820">
    <property type="entry name" value="PDZ_6"/>
    <property type="match status" value="1"/>
</dbReference>
<dbReference type="GO" id="GO:0008236">
    <property type="term" value="F:serine-type peptidase activity"/>
    <property type="evidence" value="ECO:0007669"/>
    <property type="project" value="UniProtKB-KW"/>
</dbReference>
<dbReference type="OrthoDB" id="9812068at2"/>
<organism evidence="7 8">
    <name type="scientific">Abditibacterium utsteinense</name>
    <dbReference type="NCBI Taxonomy" id="1960156"/>
    <lineage>
        <taxon>Bacteria</taxon>
        <taxon>Pseudomonadati</taxon>
        <taxon>Abditibacteriota</taxon>
        <taxon>Abditibacteriia</taxon>
        <taxon>Abditibacteriales</taxon>
        <taxon>Abditibacteriaceae</taxon>
        <taxon>Abditibacterium</taxon>
    </lineage>
</organism>
<evidence type="ECO:0000256" key="1">
    <source>
        <dbReference type="ARBA" id="ARBA00009179"/>
    </source>
</evidence>
<evidence type="ECO:0000313" key="8">
    <source>
        <dbReference type="Proteomes" id="UP000237684"/>
    </source>
</evidence>
<dbReference type="InterPro" id="IPR001478">
    <property type="entry name" value="PDZ"/>
</dbReference>
<evidence type="ECO:0000256" key="5">
    <source>
        <dbReference type="RuleBase" id="RU004404"/>
    </source>
</evidence>